<dbReference type="Gene3D" id="2.60.200.30">
    <property type="entry name" value="Probable inorganic polyphosphate/atp-NAD kinase, domain 2"/>
    <property type="match status" value="1"/>
</dbReference>
<keyword evidence="3 6" id="KW-0521">NADP</keyword>
<keyword evidence="6" id="KW-0547">Nucleotide-binding</keyword>
<keyword evidence="6" id="KW-0067">ATP-binding</keyword>
<comment type="similarity">
    <text evidence="6">Belongs to the NAD kinase family.</text>
</comment>
<dbReference type="Pfam" id="PF01513">
    <property type="entry name" value="NAD_kinase"/>
    <property type="match status" value="1"/>
</dbReference>
<accession>A0A6J4HNE8</accession>
<dbReference type="InterPro" id="IPR017438">
    <property type="entry name" value="ATP-NAD_kinase_N"/>
</dbReference>
<dbReference type="Gene3D" id="3.40.50.10330">
    <property type="entry name" value="Probable inorganic polyphosphate/atp-NAD kinase, domain 1"/>
    <property type="match status" value="1"/>
</dbReference>
<dbReference type="Pfam" id="PF20143">
    <property type="entry name" value="NAD_kinase_C"/>
    <property type="match status" value="1"/>
</dbReference>
<protein>
    <recommendedName>
        <fullName evidence="6">NAD kinase</fullName>
        <ecNumber evidence="6">2.7.1.23</ecNumber>
    </recommendedName>
    <alternativeName>
        <fullName evidence="6">ATP-dependent NAD kinase</fullName>
    </alternativeName>
</protein>
<feature type="binding site" evidence="6">
    <location>
        <begin position="142"/>
        <end position="143"/>
    </location>
    <ligand>
        <name>NAD(+)</name>
        <dbReference type="ChEBI" id="CHEBI:57540"/>
    </ligand>
</feature>
<dbReference type="GO" id="GO:0051287">
    <property type="term" value="F:NAD binding"/>
    <property type="evidence" value="ECO:0007669"/>
    <property type="project" value="UniProtKB-ARBA"/>
</dbReference>
<dbReference type="GO" id="GO:0046872">
    <property type="term" value="F:metal ion binding"/>
    <property type="evidence" value="ECO:0007669"/>
    <property type="project" value="UniProtKB-UniRule"/>
</dbReference>
<dbReference type="HAMAP" id="MF_00361">
    <property type="entry name" value="NAD_kinase"/>
    <property type="match status" value="1"/>
</dbReference>
<reference evidence="7" key="1">
    <citation type="submission" date="2020-02" db="EMBL/GenBank/DDBJ databases">
        <authorList>
            <person name="Meier V. D."/>
        </authorList>
    </citation>
    <scope>NUCLEOTIDE SEQUENCE</scope>
    <source>
        <strain evidence="7">AVDCRST_MAG42</strain>
    </source>
</reference>
<keyword evidence="1 6" id="KW-0808">Transferase</keyword>
<evidence type="ECO:0000256" key="3">
    <source>
        <dbReference type="ARBA" id="ARBA00022857"/>
    </source>
</evidence>
<gene>
    <name evidence="6" type="primary">nadK</name>
    <name evidence="7" type="ORF">AVDCRST_MAG42-981</name>
</gene>
<comment type="caution">
    <text evidence="6">Lacks conserved residue(s) required for the propagation of feature annotation.</text>
</comment>
<dbReference type="GO" id="GO:0019674">
    <property type="term" value="P:NAD+ metabolic process"/>
    <property type="evidence" value="ECO:0007669"/>
    <property type="project" value="InterPro"/>
</dbReference>
<feature type="binding site" evidence="6">
    <location>
        <position position="172"/>
    </location>
    <ligand>
        <name>NAD(+)</name>
        <dbReference type="ChEBI" id="CHEBI:57540"/>
    </ligand>
</feature>
<dbReference type="PANTHER" id="PTHR20275:SF0">
    <property type="entry name" value="NAD KINASE"/>
    <property type="match status" value="1"/>
</dbReference>
<dbReference type="GO" id="GO:0005737">
    <property type="term" value="C:cytoplasm"/>
    <property type="evidence" value="ECO:0007669"/>
    <property type="project" value="UniProtKB-SubCell"/>
</dbReference>
<feature type="binding site" evidence="6">
    <location>
        <begin position="69"/>
        <end position="70"/>
    </location>
    <ligand>
        <name>NAD(+)</name>
        <dbReference type="ChEBI" id="CHEBI:57540"/>
    </ligand>
</feature>
<dbReference type="EMBL" id="CADCTA010000049">
    <property type="protein sequence ID" value="CAA9228408.1"/>
    <property type="molecule type" value="Genomic_DNA"/>
</dbReference>
<comment type="catalytic activity">
    <reaction evidence="5 6">
        <text>NAD(+) + ATP = ADP + NADP(+) + H(+)</text>
        <dbReference type="Rhea" id="RHEA:18629"/>
        <dbReference type="ChEBI" id="CHEBI:15378"/>
        <dbReference type="ChEBI" id="CHEBI:30616"/>
        <dbReference type="ChEBI" id="CHEBI:57540"/>
        <dbReference type="ChEBI" id="CHEBI:58349"/>
        <dbReference type="ChEBI" id="CHEBI:456216"/>
        <dbReference type="EC" id="2.7.1.23"/>
    </reaction>
</comment>
<organism evidence="7">
    <name type="scientific">uncultured Chthoniobacterales bacterium</name>
    <dbReference type="NCBI Taxonomy" id="1836801"/>
    <lineage>
        <taxon>Bacteria</taxon>
        <taxon>Pseudomonadati</taxon>
        <taxon>Verrucomicrobiota</taxon>
        <taxon>Spartobacteria</taxon>
        <taxon>Chthoniobacterales</taxon>
        <taxon>environmental samples</taxon>
    </lineage>
</organism>
<keyword evidence="4 6" id="KW-0520">NAD</keyword>
<proteinExistence type="inferred from homology"/>
<evidence type="ECO:0000256" key="4">
    <source>
        <dbReference type="ARBA" id="ARBA00023027"/>
    </source>
</evidence>
<dbReference type="AlphaFoldDB" id="A0A6J4HNE8"/>
<feature type="active site" description="Proton acceptor" evidence="6">
    <location>
        <position position="69"/>
    </location>
</feature>
<dbReference type="PANTHER" id="PTHR20275">
    <property type="entry name" value="NAD KINASE"/>
    <property type="match status" value="1"/>
</dbReference>
<evidence type="ECO:0000256" key="2">
    <source>
        <dbReference type="ARBA" id="ARBA00022777"/>
    </source>
</evidence>
<comment type="subcellular location">
    <subcellularLocation>
        <location evidence="6">Cytoplasm</location>
    </subcellularLocation>
</comment>
<keyword evidence="2 6" id="KW-0418">Kinase</keyword>
<keyword evidence="6" id="KW-0963">Cytoplasm</keyword>
<dbReference type="InterPro" id="IPR017437">
    <property type="entry name" value="ATP-NAD_kinase_PpnK-typ_C"/>
</dbReference>
<dbReference type="GO" id="GO:0006741">
    <property type="term" value="P:NADP+ biosynthetic process"/>
    <property type="evidence" value="ECO:0007669"/>
    <property type="project" value="UniProtKB-UniRule"/>
</dbReference>
<comment type="cofactor">
    <cofactor evidence="6">
        <name>a divalent metal cation</name>
        <dbReference type="ChEBI" id="CHEBI:60240"/>
    </cofactor>
</comment>
<dbReference type="GO" id="GO:0005524">
    <property type="term" value="F:ATP binding"/>
    <property type="evidence" value="ECO:0007669"/>
    <property type="project" value="UniProtKB-KW"/>
</dbReference>
<comment type="function">
    <text evidence="6">Involved in the regulation of the intracellular balance of NAD and NADP, and is a key enzyme in the biosynthesis of NADP. Catalyzes specifically the phosphorylation on 2'-hydroxyl of the adenosine moiety of NAD to yield NADP.</text>
</comment>
<evidence type="ECO:0000313" key="7">
    <source>
        <dbReference type="EMBL" id="CAA9228408.1"/>
    </source>
</evidence>
<name>A0A6J4HNE8_9BACT</name>
<dbReference type="InterPro" id="IPR016064">
    <property type="entry name" value="NAD/diacylglycerol_kinase_sf"/>
</dbReference>
<dbReference type="InterPro" id="IPR002504">
    <property type="entry name" value="NADK"/>
</dbReference>
<feature type="binding site" evidence="6">
    <location>
        <position position="153"/>
    </location>
    <ligand>
        <name>NAD(+)</name>
        <dbReference type="ChEBI" id="CHEBI:57540"/>
    </ligand>
</feature>
<evidence type="ECO:0000256" key="5">
    <source>
        <dbReference type="ARBA" id="ARBA00047925"/>
    </source>
</evidence>
<evidence type="ECO:0000256" key="6">
    <source>
        <dbReference type="HAMAP-Rule" id="MF_00361"/>
    </source>
</evidence>
<dbReference type="GO" id="GO:0003951">
    <property type="term" value="F:NAD+ kinase activity"/>
    <property type="evidence" value="ECO:0007669"/>
    <property type="project" value="UniProtKB-UniRule"/>
</dbReference>
<sequence>MRPQTIGLIAHTGKARSADLVRAVCDEFGRAQLPVLIETETARLVGASSEHSVPDLARETDLLVVLGGDGTILNTVRQLDSAMKPVFGINVGTLGFLTCAPASEYVEAVRCIVAGEMTFSERTLLDVAIDERGRQRVITGLNDAVLSRGAISRLIKLRTRVNGEELTEFNADGLIVATPTGSTAYSLSAGGPILTPESGALVITPICPHVLTNRSIIVGENSVIDIDAEPDNPVYLTVDGGEPIELDPGAVVTVRKSPRTLPLASMPGVSFFSVVRQKLKWRGSNV</sequence>
<feature type="binding site" evidence="6">
    <location>
        <begin position="183"/>
        <end position="188"/>
    </location>
    <ligand>
        <name>NAD(+)</name>
        <dbReference type="ChEBI" id="CHEBI:57540"/>
    </ligand>
</feature>
<dbReference type="EC" id="2.7.1.23" evidence="6"/>
<dbReference type="SUPFAM" id="SSF111331">
    <property type="entry name" value="NAD kinase/diacylglycerol kinase-like"/>
    <property type="match status" value="1"/>
</dbReference>
<evidence type="ECO:0000256" key="1">
    <source>
        <dbReference type="ARBA" id="ARBA00022679"/>
    </source>
</evidence>